<sequence>MWNELGVRPAHSGQRCLEPDRIELVRCGGVRCGAAAERRPACEPAPQGHVIVPTALASACRSRMTARCSPPQLLPLHIPILSTSTRHRRGGWRLTAAAILQELGNLDVADSIANERTGRGRTRFSKYRYDDFESN</sequence>
<accession>A0A194PGG5</accession>
<evidence type="ECO:0000313" key="2">
    <source>
        <dbReference type="Proteomes" id="UP000053268"/>
    </source>
</evidence>
<dbReference type="AlphaFoldDB" id="A0A194PGG5"/>
<dbReference type="EMBL" id="KQ459606">
    <property type="protein sequence ID" value="KPI91799.1"/>
    <property type="molecule type" value="Genomic_DNA"/>
</dbReference>
<reference evidence="1 2" key="1">
    <citation type="journal article" date="2015" name="Nat. Commun.">
        <title>Outbred genome sequencing and CRISPR/Cas9 gene editing in butterflies.</title>
        <authorList>
            <person name="Li X."/>
            <person name="Fan D."/>
            <person name="Zhang W."/>
            <person name="Liu G."/>
            <person name="Zhang L."/>
            <person name="Zhao L."/>
            <person name="Fang X."/>
            <person name="Chen L."/>
            <person name="Dong Y."/>
            <person name="Chen Y."/>
            <person name="Ding Y."/>
            <person name="Zhao R."/>
            <person name="Feng M."/>
            <person name="Zhu Y."/>
            <person name="Feng Y."/>
            <person name="Jiang X."/>
            <person name="Zhu D."/>
            <person name="Xiang H."/>
            <person name="Feng X."/>
            <person name="Li S."/>
            <person name="Wang J."/>
            <person name="Zhang G."/>
            <person name="Kronforst M.R."/>
            <person name="Wang W."/>
        </authorList>
    </citation>
    <scope>NUCLEOTIDE SEQUENCE [LARGE SCALE GENOMIC DNA]</scope>
    <source>
        <strain evidence="1">Ya'a_city_454_Px</strain>
        <tissue evidence="1">Whole body</tissue>
    </source>
</reference>
<evidence type="ECO:0000313" key="1">
    <source>
        <dbReference type="EMBL" id="KPI91799.1"/>
    </source>
</evidence>
<dbReference type="Proteomes" id="UP000053268">
    <property type="component" value="Unassembled WGS sequence"/>
</dbReference>
<keyword evidence="2" id="KW-1185">Reference proteome</keyword>
<proteinExistence type="predicted"/>
<name>A0A194PGG5_PAPXU</name>
<gene>
    <name evidence="1" type="ORF">RR46_15303</name>
</gene>
<organism evidence="1 2">
    <name type="scientific">Papilio xuthus</name>
    <name type="common">Asian swallowtail butterfly</name>
    <dbReference type="NCBI Taxonomy" id="66420"/>
    <lineage>
        <taxon>Eukaryota</taxon>
        <taxon>Metazoa</taxon>
        <taxon>Ecdysozoa</taxon>
        <taxon>Arthropoda</taxon>
        <taxon>Hexapoda</taxon>
        <taxon>Insecta</taxon>
        <taxon>Pterygota</taxon>
        <taxon>Neoptera</taxon>
        <taxon>Endopterygota</taxon>
        <taxon>Lepidoptera</taxon>
        <taxon>Glossata</taxon>
        <taxon>Ditrysia</taxon>
        <taxon>Papilionoidea</taxon>
        <taxon>Papilionidae</taxon>
        <taxon>Papilioninae</taxon>
        <taxon>Papilio</taxon>
    </lineage>
</organism>
<protein>
    <submittedName>
        <fullName evidence="1">Uncharacterized protein</fullName>
    </submittedName>
</protein>